<sequence>MLTRAVLQGRGLKAGNKATKLDLQRALRASEVVKRLQATPEEDNPEEEVTNLDAGEGPDIGPELHEGHISIPGEEPNKRAENSVSEGQMEQARRLDGRAGLQDNVPQEAARRFSGLYSLWPLSATLLAPCGEAAMLLCPLLASTASQGPGGGIPVLLCSSWGPA</sequence>
<feature type="compositionally biased region" description="Acidic residues" evidence="1">
    <location>
        <begin position="40"/>
        <end position="50"/>
    </location>
</feature>
<protein>
    <submittedName>
        <fullName evidence="2">Uncharacterized protein</fullName>
    </submittedName>
</protein>
<organism evidence="2 3">
    <name type="scientific">Pleurodeles waltl</name>
    <name type="common">Iberian ribbed newt</name>
    <dbReference type="NCBI Taxonomy" id="8319"/>
    <lineage>
        <taxon>Eukaryota</taxon>
        <taxon>Metazoa</taxon>
        <taxon>Chordata</taxon>
        <taxon>Craniata</taxon>
        <taxon>Vertebrata</taxon>
        <taxon>Euteleostomi</taxon>
        <taxon>Amphibia</taxon>
        <taxon>Batrachia</taxon>
        <taxon>Caudata</taxon>
        <taxon>Salamandroidea</taxon>
        <taxon>Salamandridae</taxon>
        <taxon>Pleurodelinae</taxon>
        <taxon>Pleurodeles</taxon>
    </lineage>
</organism>
<reference evidence="2" key="1">
    <citation type="journal article" date="2022" name="bioRxiv">
        <title>Sequencing and chromosome-scale assembly of the giantPleurodeles waltlgenome.</title>
        <authorList>
            <person name="Brown T."/>
            <person name="Elewa A."/>
            <person name="Iarovenko S."/>
            <person name="Subramanian E."/>
            <person name="Araus A.J."/>
            <person name="Petzold A."/>
            <person name="Susuki M."/>
            <person name="Suzuki K.-i.T."/>
            <person name="Hayashi T."/>
            <person name="Toyoda A."/>
            <person name="Oliveira C."/>
            <person name="Osipova E."/>
            <person name="Leigh N.D."/>
            <person name="Simon A."/>
            <person name="Yun M.H."/>
        </authorList>
    </citation>
    <scope>NUCLEOTIDE SEQUENCE</scope>
    <source>
        <strain evidence="2">20211129_DDA</strain>
        <tissue evidence="2">Liver</tissue>
    </source>
</reference>
<evidence type="ECO:0000313" key="2">
    <source>
        <dbReference type="EMBL" id="KAJ1098706.1"/>
    </source>
</evidence>
<name>A0AAV7M4G8_PLEWA</name>
<dbReference type="Proteomes" id="UP001066276">
    <property type="component" value="Chromosome 10"/>
</dbReference>
<accession>A0AAV7M4G8</accession>
<dbReference type="AlphaFoldDB" id="A0AAV7M4G8"/>
<keyword evidence="3" id="KW-1185">Reference proteome</keyword>
<evidence type="ECO:0000313" key="3">
    <source>
        <dbReference type="Proteomes" id="UP001066276"/>
    </source>
</evidence>
<comment type="caution">
    <text evidence="2">The sequence shown here is derived from an EMBL/GenBank/DDBJ whole genome shotgun (WGS) entry which is preliminary data.</text>
</comment>
<dbReference type="EMBL" id="JANPWB010000014">
    <property type="protein sequence ID" value="KAJ1098706.1"/>
    <property type="molecule type" value="Genomic_DNA"/>
</dbReference>
<evidence type="ECO:0000256" key="1">
    <source>
        <dbReference type="SAM" id="MobiDB-lite"/>
    </source>
</evidence>
<feature type="region of interest" description="Disordered" evidence="1">
    <location>
        <begin position="35"/>
        <end position="103"/>
    </location>
</feature>
<proteinExistence type="predicted"/>
<gene>
    <name evidence="2" type="ORF">NDU88_003813</name>
</gene>